<name>A0ACA9K2Y4_9GLOM</name>
<reference evidence="1" key="1">
    <citation type="submission" date="2021-06" db="EMBL/GenBank/DDBJ databases">
        <authorList>
            <person name="Kallberg Y."/>
            <person name="Tangrot J."/>
            <person name="Rosling A."/>
        </authorList>
    </citation>
    <scope>NUCLEOTIDE SEQUENCE</scope>
    <source>
        <strain evidence="1">AU212A</strain>
    </source>
</reference>
<dbReference type="Proteomes" id="UP000789860">
    <property type="component" value="Unassembled WGS sequence"/>
</dbReference>
<comment type="caution">
    <text evidence="1">The sequence shown here is derived from an EMBL/GenBank/DDBJ whole genome shotgun (WGS) entry which is preliminary data.</text>
</comment>
<dbReference type="EMBL" id="CAJVPM010000631">
    <property type="protein sequence ID" value="CAG8448374.1"/>
    <property type="molecule type" value="Genomic_DNA"/>
</dbReference>
<protein>
    <submittedName>
        <fullName evidence="1">4051_t:CDS:1</fullName>
    </submittedName>
</protein>
<evidence type="ECO:0000313" key="1">
    <source>
        <dbReference type="EMBL" id="CAG8448374.1"/>
    </source>
</evidence>
<sequence length="414" mass="47221">MKYFGGKAPHRLTLYVEVLPSYVNKVNKATVCKACIEKLGREIAIERSTFTNTKACTKVHLRKYQNFFKKYTEEERNEILYESNSESQEINTVVSANSAISLSTNSSLIDNYLLRNLNPAEYIIFERHLLKSTISNGWAFRWTENPEIVALFNFLNLSITLPGHRALSGHILSSYSEELQRQHIVEAKKNETESVLITSKGKVLVWGAEDILVKGGKTNDALYLQYQDLPENIAKFLDDNNWWQTIEELESHLLPFMATLNHLQQDAARLPDLDKVFSMTQMRAEINYKRTVEAAKSLEQGISANINTIFSSDNHEHIQTNHKQESSSIIELETNANNENIKMIIEDNLESSANEDIKEGVKELESLFETEETEETANLSSNELLVDLKHPAEDPLENGNLSIYLISSFQHPHL</sequence>
<keyword evidence="2" id="KW-1185">Reference proteome</keyword>
<organism evidence="1 2">
    <name type="scientific">Scutellospora calospora</name>
    <dbReference type="NCBI Taxonomy" id="85575"/>
    <lineage>
        <taxon>Eukaryota</taxon>
        <taxon>Fungi</taxon>
        <taxon>Fungi incertae sedis</taxon>
        <taxon>Mucoromycota</taxon>
        <taxon>Glomeromycotina</taxon>
        <taxon>Glomeromycetes</taxon>
        <taxon>Diversisporales</taxon>
        <taxon>Gigasporaceae</taxon>
        <taxon>Scutellospora</taxon>
    </lineage>
</organism>
<accession>A0ACA9K2Y4</accession>
<gene>
    <name evidence="1" type="ORF">SCALOS_LOCUS1058</name>
</gene>
<evidence type="ECO:0000313" key="2">
    <source>
        <dbReference type="Proteomes" id="UP000789860"/>
    </source>
</evidence>
<proteinExistence type="predicted"/>